<dbReference type="PANTHER" id="PTHR42828">
    <property type="entry name" value="DHBP SYNTHASE RIBB-LIKE ALPHA/BETA DOMAIN-CONTAINING PROTEIN"/>
    <property type="match status" value="1"/>
</dbReference>
<proteinExistence type="predicted"/>
<dbReference type="InterPro" id="IPR052532">
    <property type="entry name" value="SUA5_domain"/>
</dbReference>
<protein>
    <submittedName>
        <fullName evidence="2">Translation factor Sua5</fullName>
    </submittedName>
</protein>
<dbReference type="Proteomes" id="UP000028007">
    <property type="component" value="Unassembled WGS sequence"/>
</dbReference>
<dbReference type="PROSITE" id="PS51163">
    <property type="entry name" value="YRDC"/>
    <property type="match status" value="1"/>
</dbReference>
<dbReference type="OrthoDB" id="9814580at2"/>
<dbReference type="EMBL" id="JNFF01000115">
    <property type="protein sequence ID" value="KEQ28531.1"/>
    <property type="molecule type" value="Genomic_DNA"/>
</dbReference>
<dbReference type="SUPFAM" id="SSF55821">
    <property type="entry name" value="YrdC/RibB"/>
    <property type="match status" value="1"/>
</dbReference>
<sequence>MLIKIYPENPNDKAIEQVVEVLKKGGIIIYPTDTIYGLGCDITNQRAIEKICKIRGIKPEKANFSFICSDLSHISDYIKPIDTAAFRVLKKALPGPFTFIFNASNNVPKLLSSNKKTVGIRVPDNTIAREIVRALGNPILSTSIKDDDEVIEYSTDPELIHEKYEDLVDLVIDGGYGDNEASTVVDCTQGDFEIIREGKGNLDLYL</sequence>
<dbReference type="PANTHER" id="PTHR42828:SF3">
    <property type="entry name" value="THREONYLCARBAMOYL-AMP SYNTHASE"/>
    <property type="match status" value="1"/>
</dbReference>
<keyword evidence="3" id="KW-1185">Reference proteome</keyword>
<accession>A0A081PCV8</accession>
<evidence type="ECO:0000313" key="2">
    <source>
        <dbReference type="EMBL" id="KEQ28531.1"/>
    </source>
</evidence>
<evidence type="ECO:0000259" key="1">
    <source>
        <dbReference type="PROSITE" id="PS51163"/>
    </source>
</evidence>
<dbReference type="eggNOG" id="COG0009">
    <property type="taxonomic scope" value="Bacteria"/>
</dbReference>
<reference evidence="2 3" key="1">
    <citation type="journal article" date="1992" name="Int. J. Syst. Bacteriol.">
        <title>Sphingobacterium antarcticus sp. nov. a Psychrotrophic Bacterium from the Soils of Schirmacher Oasis, Antarctica.</title>
        <authorList>
            <person name="Shivaji S."/>
            <person name="Ray M.K."/>
            <person name="Rao N.S."/>
            <person name="Saiserr L."/>
            <person name="Jagannadham M.V."/>
            <person name="Kumar G.S."/>
            <person name="Reddy G."/>
            <person name="Bhargava P.M."/>
        </authorList>
    </citation>
    <scope>NUCLEOTIDE SEQUENCE [LARGE SCALE GENOMIC DNA]</scope>
    <source>
        <strain evidence="2 3">4BY</strain>
    </source>
</reference>
<organism evidence="2 3">
    <name type="scientific">Pedobacter antarcticus 4BY</name>
    <dbReference type="NCBI Taxonomy" id="1358423"/>
    <lineage>
        <taxon>Bacteria</taxon>
        <taxon>Pseudomonadati</taxon>
        <taxon>Bacteroidota</taxon>
        <taxon>Sphingobacteriia</taxon>
        <taxon>Sphingobacteriales</taxon>
        <taxon>Sphingobacteriaceae</taxon>
        <taxon>Pedobacter</taxon>
    </lineage>
</organism>
<dbReference type="InterPro" id="IPR006070">
    <property type="entry name" value="Sua5-like_dom"/>
</dbReference>
<comment type="caution">
    <text evidence="2">The sequence shown here is derived from an EMBL/GenBank/DDBJ whole genome shotgun (WGS) entry which is preliminary data.</text>
</comment>
<feature type="domain" description="YrdC-like" evidence="1">
    <location>
        <begin position="12"/>
        <end position="200"/>
    </location>
</feature>
<dbReference type="Pfam" id="PF01300">
    <property type="entry name" value="Sua5_yciO_yrdC"/>
    <property type="match status" value="1"/>
</dbReference>
<evidence type="ECO:0000313" key="3">
    <source>
        <dbReference type="Proteomes" id="UP000028007"/>
    </source>
</evidence>
<dbReference type="InterPro" id="IPR017945">
    <property type="entry name" value="DHBP_synth_RibB-like_a/b_dom"/>
</dbReference>
<dbReference type="GO" id="GO:0003725">
    <property type="term" value="F:double-stranded RNA binding"/>
    <property type="evidence" value="ECO:0007669"/>
    <property type="project" value="InterPro"/>
</dbReference>
<name>A0A081PCV8_9SPHI</name>
<dbReference type="AlphaFoldDB" id="A0A081PCV8"/>
<gene>
    <name evidence="2" type="ORF">N180_17085</name>
</gene>
<dbReference type="RefSeq" id="WP_037444080.1">
    <property type="nucleotide sequence ID" value="NZ_JNFF01000115.1"/>
</dbReference>
<dbReference type="NCBIfam" id="TIGR00057">
    <property type="entry name" value="L-threonylcarbamoyladenylate synthase"/>
    <property type="match status" value="1"/>
</dbReference>
<dbReference type="Gene3D" id="3.90.870.10">
    <property type="entry name" value="DHBP synthase"/>
    <property type="match status" value="1"/>
</dbReference>